<dbReference type="Proteomes" id="UP001189429">
    <property type="component" value="Unassembled WGS sequence"/>
</dbReference>
<comment type="caution">
    <text evidence="2">The sequence shown here is derived from an EMBL/GenBank/DDBJ whole genome shotgun (WGS) entry which is preliminary data.</text>
</comment>
<evidence type="ECO:0000313" key="3">
    <source>
        <dbReference type="Proteomes" id="UP001189429"/>
    </source>
</evidence>
<accession>A0ABN9VM07</accession>
<protein>
    <submittedName>
        <fullName evidence="2">Uncharacterized protein</fullName>
    </submittedName>
</protein>
<feature type="compositionally biased region" description="Low complexity" evidence="1">
    <location>
        <begin position="60"/>
        <end position="79"/>
    </location>
</feature>
<evidence type="ECO:0000256" key="1">
    <source>
        <dbReference type="SAM" id="MobiDB-lite"/>
    </source>
</evidence>
<keyword evidence="3" id="KW-1185">Reference proteome</keyword>
<organism evidence="2 3">
    <name type="scientific">Prorocentrum cordatum</name>
    <dbReference type="NCBI Taxonomy" id="2364126"/>
    <lineage>
        <taxon>Eukaryota</taxon>
        <taxon>Sar</taxon>
        <taxon>Alveolata</taxon>
        <taxon>Dinophyceae</taxon>
        <taxon>Prorocentrales</taxon>
        <taxon>Prorocentraceae</taxon>
        <taxon>Prorocentrum</taxon>
    </lineage>
</organism>
<evidence type="ECO:0000313" key="2">
    <source>
        <dbReference type="EMBL" id="CAK0873936.1"/>
    </source>
</evidence>
<gene>
    <name evidence="2" type="ORF">PCOR1329_LOCUS58994</name>
</gene>
<dbReference type="EMBL" id="CAUYUJ010017338">
    <property type="protein sequence ID" value="CAK0873936.1"/>
    <property type="molecule type" value="Genomic_DNA"/>
</dbReference>
<name>A0ABN9VM07_9DINO</name>
<proteinExistence type="predicted"/>
<feature type="region of interest" description="Disordered" evidence="1">
    <location>
        <begin position="60"/>
        <end position="92"/>
    </location>
</feature>
<sequence length="136" mass="14124">MLFGTCRLGLDIVRENFTPRELDTASGQLFAEIILQCSGVFSTSFFPRSSPVATAATMRASGPASASGTAARSAATRGAPGHREPPLAATGPTPAIRWLHAHSWKLFEVVAVKGGAPLRMRAAAAGAPAGAREHQD</sequence>
<reference evidence="2" key="1">
    <citation type="submission" date="2023-10" db="EMBL/GenBank/DDBJ databases">
        <authorList>
            <person name="Chen Y."/>
            <person name="Shah S."/>
            <person name="Dougan E. K."/>
            <person name="Thang M."/>
            <person name="Chan C."/>
        </authorList>
    </citation>
    <scope>NUCLEOTIDE SEQUENCE [LARGE SCALE GENOMIC DNA]</scope>
</reference>